<dbReference type="Gene3D" id="3.90.1170.50">
    <property type="entry name" value="Aldehyde oxidase/xanthine dehydrogenase, a/b hammerhead"/>
    <property type="match status" value="1"/>
</dbReference>
<reference evidence="3 4" key="1">
    <citation type="submission" date="2020-02" db="EMBL/GenBank/DDBJ databases">
        <authorList>
            <person name="Khan S.A."/>
            <person name="Jeon C.O."/>
            <person name="Chun B.H."/>
        </authorList>
    </citation>
    <scope>NUCLEOTIDE SEQUENCE [LARGE SCALE GENOMIC DNA]</scope>
    <source>
        <strain evidence="3 4">H239</strain>
    </source>
</reference>
<dbReference type="InterPro" id="IPR037165">
    <property type="entry name" value="AldOxase/xan_DH_Mopterin-bd_sf"/>
</dbReference>
<dbReference type="Pfam" id="PF02738">
    <property type="entry name" value="MoCoBD_1"/>
    <property type="match status" value="1"/>
</dbReference>
<dbReference type="RefSeq" id="WP_164532731.1">
    <property type="nucleotide sequence ID" value="NZ_JAALFG010000001.1"/>
</dbReference>
<dbReference type="InterPro" id="IPR052516">
    <property type="entry name" value="N-heterocyclic_Hydroxylase"/>
</dbReference>
<dbReference type="InterPro" id="IPR000674">
    <property type="entry name" value="Ald_Oxase/Xan_DH_a/b"/>
</dbReference>
<dbReference type="InterPro" id="IPR008274">
    <property type="entry name" value="AldOxase/xan_DH_MoCoBD1"/>
</dbReference>
<dbReference type="PIRSF" id="PIRSF036389">
    <property type="entry name" value="IOR_B"/>
    <property type="match status" value="1"/>
</dbReference>
<dbReference type="Pfam" id="PF20256">
    <property type="entry name" value="MoCoBD_2"/>
    <property type="match status" value="2"/>
</dbReference>
<dbReference type="PANTHER" id="PTHR47495">
    <property type="entry name" value="ALDEHYDE DEHYDROGENASE"/>
    <property type="match status" value="1"/>
</dbReference>
<keyword evidence="1" id="KW-0472">Membrane</keyword>
<dbReference type="InterPro" id="IPR012368">
    <property type="entry name" value="OxRdtase_Mopterin-bd_su_IorB"/>
</dbReference>
<gene>
    <name evidence="3" type="ORF">G5575_01145</name>
</gene>
<dbReference type="Gene3D" id="3.30.365.10">
    <property type="entry name" value="Aldehyde oxidase/xanthine dehydrogenase, molybdopterin binding domain"/>
    <property type="match status" value="4"/>
</dbReference>
<dbReference type="PANTHER" id="PTHR47495:SF2">
    <property type="entry name" value="ALDEHYDE DEHYDROGENASE"/>
    <property type="match status" value="1"/>
</dbReference>
<reference evidence="3 4" key="2">
    <citation type="submission" date="2020-03" db="EMBL/GenBank/DDBJ databases">
        <title>Devosia chinhatensis sp. nov., isolated from a hexachlorocyclohexane (HCH) dump site in India.</title>
        <authorList>
            <person name="Kumar M."/>
            <person name="Lal R."/>
        </authorList>
    </citation>
    <scope>NUCLEOTIDE SEQUENCE [LARGE SCALE GENOMIC DNA]</scope>
    <source>
        <strain evidence="3 4">H239</strain>
    </source>
</reference>
<evidence type="ECO:0000259" key="2">
    <source>
        <dbReference type="SMART" id="SM01008"/>
    </source>
</evidence>
<name>A0A6M1SHZ0_9HYPH</name>
<evidence type="ECO:0000313" key="3">
    <source>
        <dbReference type="EMBL" id="NGP16474.1"/>
    </source>
</evidence>
<dbReference type="InterPro" id="IPR046867">
    <property type="entry name" value="AldOxase/xan_DH_MoCoBD2"/>
</dbReference>
<sequence>MTEDAQDSRGFRLTRRRLILGGTLLGGALLVGYGVARPMDVAGAILSGGGTDPEESPFGAFIRIDLEGWVTVVNKQQELGQGIHAGMAAMIAEELDADWDRVKVVEARSNFRAYGVQITAGSNAIATNWDAMRNAGAAARSMFVNAAALRWDVEPDAIEVRDGVVSHPASQQSASFAELLVEASRQTPPQVPVLKTAEQYRLIGTDRVRRKDSQPKSNGSLIYTQDVQRPNMLVAMVAHSPRFGGRLARFDDSDALKVPGVVEVFAIDTGVAVLAETTYAAKLGRDALRLEWDDTEAETRSTADLVAYYHDIAAGNGGIGSADFATMGEDPDAPLTGDMVEFSFDFPYLAHAPMETMDCVAEVNGFDVSISSGAHLASLDQVMAAFTARTIPGRVDLEVLPAGGSFGRRGVMTADYLVECVRIAQRVQGRPVKLMWTREDEMRAGFYRPMSHHRVWVEMGADGFPARWRFHSVCQALTPVGDNIQATEGITHSPYFSTARTVAGKIFSPRFPVPVGFWRSVGASHTALVMEHVIDQLARRAGQDPAAYRRSLFEKAGDDRRIAVLDELMEKSGWSTPIEAGWSRGMAISEAFGTIVGQVAEVRLEGGRPVVRRVVAVVDCGIAVAPDQITAQMEGSIGFGLSAALFGAVTLKDGYVQETNFDTYPVVRMNEMPAVETHIIKSTNRPTGMGEPGVPPIAPAVANAILALTGTPTTALPFLSGAAATNAGFSMRG</sequence>
<proteinExistence type="predicted"/>
<dbReference type="SUPFAM" id="SSF56003">
    <property type="entry name" value="Molybdenum cofactor-binding domain"/>
    <property type="match status" value="2"/>
</dbReference>
<dbReference type="InterPro" id="IPR006311">
    <property type="entry name" value="TAT_signal"/>
</dbReference>
<dbReference type="SMART" id="SM01008">
    <property type="entry name" value="Ald_Xan_dh_C"/>
    <property type="match status" value="1"/>
</dbReference>
<dbReference type="PROSITE" id="PS51318">
    <property type="entry name" value="TAT"/>
    <property type="match status" value="1"/>
</dbReference>
<dbReference type="AlphaFoldDB" id="A0A6M1SHZ0"/>
<dbReference type="EMBL" id="JAALFG010000001">
    <property type="protein sequence ID" value="NGP16474.1"/>
    <property type="molecule type" value="Genomic_DNA"/>
</dbReference>
<comment type="caution">
    <text evidence="3">The sequence shown here is derived from an EMBL/GenBank/DDBJ whole genome shotgun (WGS) entry which is preliminary data.</text>
</comment>
<organism evidence="3 4">
    <name type="scientific">Devosia aurantiaca</name>
    <dbReference type="NCBI Taxonomy" id="2714858"/>
    <lineage>
        <taxon>Bacteria</taxon>
        <taxon>Pseudomonadati</taxon>
        <taxon>Pseudomonadota</taxon>
        <taxon>Alphaproteobacteria</taxon>
        <taxon>Hyphomicrobiales</taxon>
        <taxon>Devosiaceae</taxon>
        <taxon>Devosia</taxon>
    </lineage>
</organism>
<protein>
    <submittedName>
        <fullName evidence="3">Xanthine dehydrogenase family protein molybdopterin-binding subunit</fullName>
    </submittedName>
</protein>
<accession>A0A6M1SHZ0</accession>
<keyword evidence="1" id="KW-1133">Transmembrane helix</keyword>
<dbReference type="GO" id="GO:0016491">
    <property type="term" value="F:oxidoreductase activity"/>
    <property type="evidence" value="ECO:0007669"/>
    <property type="project" value="InterPro"/>
</dbReference>
<evidence type="ECO:0000313" key="4">
    <source>
        <dbReference type="Proteomes" id="UP000474802"/>
    </source>
</evidence>
<feature type="transmembrane region" description="Helical" evidence="1">
    <location>
        <begin position="18"/>
        <end position="36"/>
    </location>
</feature>
<keyword evidence="1" id="KW-0812">Transmembrane</keyword>
<evidence type="ECO:0000256" key="1">
    <source>
        <dbReference type="SAM" id="Phobius"/>
    </source>
</evidence>
<keyword evidence="4" id="KW-1185">Reference proteome</keyword>
<dbReference type="Proteomes" id="UP000474802">
    <property type="component" value="Unassembled WGS sequence"/>
</dbReference>
<feature type="domain" description="Aldehyde oxidase/xanthine dehydrogenase a/b hammerhead" evidence="2">
    <location>
        <begin position="218"/>
        <end position="296"/>
    </location>
</feature>